<keyword evidence="1 3" id="KW-0853">WD repeat</keyword>
<feature type="repeat" description="WD" evidence="3">
    <location>
        <begin position="2049"/>
        <end position="2090"/>
    </location>
</feature>
<proteinExistence type="predicted"/>
<evidence type="ECO:0000313" key="6">
    <source>
        <dbReference type="EMBL" id="CAD8138216.1"/>
    </source>
</evidence>
<dbReference type="InterPro" id="IPR007111">
    <property type="entry name" value="NACHT_NTPase"/>
</dbReference>
<dbReference type="PANTHER" id="PTHR44129">
    <property type="entry name" value="WD REPEAT-CONTAINING PROTEIN POP1"/>
    <property type="match status" value="1"/>
</dbReference>
<evidence type="ECO:0000256" key="2">
    <source>
        <dbReference type="ARBA" id="ARBA00022737"/>
    </source>
</evidence>
<evidence type="ECO:0000256" key="3">
    <source>
        <dbReference type="PROSITE-ProRule" id="PRU00221"/>
    </source>
</evidence>
<evidence type="ECO:0000313" key="7">
    <source>
        <dbReference type="Proteomes" id="UP000689195"/>
    </source>
</evidence>
<accession>A0A8S1SE95</accession>
<keyword evidence="2" id="KW-0677">Repeat</keyword>
<dbReference type="SMART" id="SM00320">
    <property type="entry name" value="WD40"/>
    <property type="match status" value="13"/>
</dbReference>
<feature type="coiled-coil region" evidence="4">
    <location>
        <begin position="1171"/>
        <end position="1233"/>
    </location>
</feature>
<feature type="domain" description="NACHT" evidence="5">
    <location>
        <begin position="1311"/>
        <end position="1480"/>
    </location>
</feature>
<keyword evidence="4" id="KW-0175">Coiled coil</keyword>
<feature type="repeat" description="WD" evidence="3">
    <location>
        <begin position="2007"/>
        <end position="2048"/>
    </location>
</feature>
<dbReference type="InterPro" id="IPR019775">
    <property type="entry name" value="WD40_repeat_CS"/>
</dbReference>
<feature type="repeat" description="WD" evidence="3">
    <location>
        <begin position="3285"/>
        <end position="3326"/>
    </location>
</feature>
<keyword evidence="7" id="KW-1185">Reference proteome</keyword>
<feature type="coiled-coil region" evidence="4">
    <location>
        <begin position="885"/>
        <end position="912"/>
    </location>
</feature>
<dbReference type="Proteomes" id="UP000689195">
    <property type="component" value="Unassembled WGS sequence"/>
</dbReference>
<dbReference type="PROSITE" id="PS50082">
    <property type="entry name" value="WD_REPEATS_2"/>
    <property type="match status" value="4"/>
</dbReference>
<dbReference type="PROSITE" id="PS50294">
    <property type="entry name" value="WD_REPEATS_REGION"/>
    <property type="match status" value="4"/>
</dbReference>
<reference evidence="6" key="1">
    <citation type="submission" date="2021-01" db="EMBL/GenBank/DDBJ databases">
        <authorList>
            <consortium name="Genoscope - CEA"/>
            <person name="William W."/>
        </authorList>
    </citation>
    <scope>NUCLEOTIDE SEQUENCE</scope>
</reference>
<dbReference type="Pfam" id="PF00400">
    <property type="entry name" value="WD40"/>
    <property type="match status" value="4"/>
</dbReference>
<gene>
    <name evidence="6" type="ORF">PPENT_87.1.T0070003</name>
</gene>
<dbReference type="InterPro" id="IPR001680">
    <property type="entry name" value="WD40_rpt"/>
</dbReference>
<dbReference type="InterPro" id="IPR050349">
    <property type="entry name" value="WD_LIS1/nudF_dynein_reg"/>
</dbReference>
<feature type="repeat" description="WD" evidence="3">
    <location>
        <begin position="3196"/>
        <end position="3237"/>
    </location>
</feature>
<organism evidence="6 7">
    <name type="scientific">Paramecium pentaurelia</name>
    <dbReference type="NCBI Taxonomy" id="43138"/>
    <lineage>
        <taxon>Eukaryota</taxon>
        <taxon>Sar</taxon>
        <taxon>Alveolata</taxon>
        <taxon>Ciliophora</taxon>
        <taxon>Intramacronucleata</taxon>
        <taxon>Oligohymenophorea</taxon>
        <taxon>Peniculida</taxon>
        <taxon>Parameciidae</taxon>
        <taxon>Paramecium</taxon>
    </lineage>
</organism>
<evidence type="ECO:0000256" key="1">
    <source>
        <dbReference type="ARBA" id="ARBA00022574"/>
    </source>
</evidence>
<sequence>MLSYFVNQYCTIKQNQRFISLLPQNIPRTMVEKLLLKTFDIHNLFSEQYKYSNPIKLRGGGCRQNKEQKNITSQQQKNENYINSIQLPCGYLANLNNCLQLIFKEAIFIGETNKRKEVINNIQWFVHNREHLNKFCIDQKAISFVYENIKIHHESLLTVLIIYLRISGFLCYQVLQICNELLRIMYMFQFLESKRVFKEVEKQDYLQKLSEFETQLEIEQAHVWKTGIEFEITLMKIMIINSQTDSTEGKDKLFTIFKEVGKSILSLSPSEGLLSSILETVEYLLKKGVNKKLYPIETYQTYNLFQLMKWSIISQLKSKYSVYNQIQQLKDIFQQYIFVSDNWILHFSWIQMITDILSYRPIISKCALQAQQPSFEQTQWNLLFENNLIHCVSYNKTEGIMNLFQESQTLIQDIEITKLLEIFSKKKFVLFSQFLLNGDFNQNYNHWNYYKEFTFKKNKEKKQEDYEIILASYEQEILLKIINNLKFERDEIISIHSSIISSFQSYFKNPNQMLQQIIQDDQQAFEDQFLNTYKKIIILTNHFYELSVFQAAKLNLISIDLQKLDKCQNKNSLTQLQNLKEKVDCFVEGQLTTLIQKLLDHFLVAIQFASYTAELSLSLTTKSEIDLNNLKQCFEIDEFQMIFTDLESNFNNFTLNVNNYKENLIKFFQNVKENKQMTISAVDQNIINIIRFNFKGEWIKIINQTFQEKYIDKFTLFNSSLENLNDAQQNFIGCKFIILYLQYVSQFYHIQCEYLQKFGQCFKKCRQKNVQQTQQKDDIYKKTVGAILTQQKQKISSFLSKNENESDHQIQQINCKNLLAQIKSDYIVMKCQSENDKMRNKKIHNEILMLFTNAQFKILQVFNHNANISTFSDLLNDYHEQLQNIGQSDEQNAQIELEKQEVENQLQTFINECLKNNQQLIMKIKEIKQYYKYYENLLSLQLDMISENNQIMQNYKKATKTDNQVQLSEKSNTISIESQIKYQKRGEKIILMKKQGYKLNNQVKIQRIHTNVIMINVKLNQNCQNFCHFYIHYQMVNTKQNQKGIKLMIPFETKEKLLNLIDLKHDHKVREGLVYNLIRLQQSIQEQQINSFCCKQLQYFWIYEKNQRVRNLLKNKELIEIQKQLFVQDQDNLQDSLQYQLKKSMQIIQNLQQQIKLEGNLLKRQQIYSLLKKSQDEIDDALENISDMSEKMDISLIFLKDVSKDVKSMRIQIDNLQDSINQISDDIRKLRGKSYYELLEIRKQKILQQSKRTEIDSVYVQLNTIEYDPITGKKIEHENEFITKLMVDQWNDKKGEINEFFWQSDTSILKDVMLLSGNAGSGKSKAARKIEEFLWKEQGINSKWIPIFVSLPTLKNPKYNLFEQALESENYQFDKYQVREFKEAIQHKKEKIVLILDSYDEMKQDCIQQNLLITNKLYQELNFDKTDCQMKVIFTTRKEILNTVGYQTWFYGESLQTLKEVQLQNFNEQQQDEYLNQYVELSVKRKIKESYEFVNQISGQNFDLNEFINIWNLISPQVKKCIKKSEIRELEGIFQNKEEEFLINILKSHQTFQILKEQQTTGLRKELQALWSANKFKTSIKSVKIEDLLTTPFMLEIVVQVLPNMTKQSSGSTIIKEIFIQNYIKFKKYARQSMYAIESYKNNLFNQNERNSMTNFEDEQHPKIQNDDEYQSKVDKVRIYGIVDKLESEKFFQNFSIVSLLNVAGDTIILNGQKFRVNTNDFNYVVTALQMKRFTVFEFYESFINYYHEQQIQKQRELGKISNYESFSFDIYQFSYSLAIEMTLRELSQVSYKSQGKLDLRNDWLKQYFDVEDEYKKLIRSCILLSAKGSTYSFTHKSIQEFYVAKNIFELLIFLDNFQFDDVLEDNNEKLERNKKILIKSVFNDPKFNISTDNFKGVINFIRQKLITTDKMNQKLIDIVKLSRIGILNRSASNSIYLLCQMNVYLGSQDFNKIELANTNISGVSLFDCNLSNSVFSNVEINSSNLNYADLSNVKWENVICQEKPSLKGHNERILEVQFSPNGRYIASAGQEKEIKLWNAETYQFIQDLKGHDNSVNTLSFSSDSSVLFSGSDDSIIRKWEIKNHQSQIKSQIAFKMDSPISKVQISQDSRKLYSQDKEGNIQILNLTKDGPIEECVYSVYNTPIDYFALHPMESKVVFIYQNKNIDLINYLTEERSKIIPNLPAFSELNEIIDFVFSHDGNYFAVATSIRVFVWNIQGKEIKLMYSFIFCSISLNSIIFSEDNKQLIFSESQFIFMRDINDIQHEIKECFEIEISPKDNIAALVYEKQICLIDTISQKQIREPVIFQFQPKLIKFSKDGSKLSLFLNDKELIKQFIIFDVLAHRTIYILPWDSTNWSRYLLSNNFDFLYVSFDNKPKFCRESSSHEYPQKQNLMERIIRIDTNKVYKNQEYKTLCFNIAQFSVNVQNWTIAYTTSEADSISLYDLNKAQKIQGILENQNKIIQDFLFSPTSNKLAVVYQGELLFWCLDSKPFKILEKKITLDKINLKSINFSPDGSQIALVYQDYFQIYGVSTCELIQQYQFSSNGYVEFSQNNDQIGFSKQNGKEILIQNNNEDQLQELPQVHKEIIKKIIFTRDNKSIISVSLNEIILWDLQNYQIKENKNSYLKYFTFITFSHTTNLIALHEGGDVELWRYSDNTLNFIGSNLFELPILKLSIINNDQQILILQSNQQSLLCDLDCFQFSYIFGQSFDCGAISSNGLIALSIRLNVAIFNNEFEKIELSNKQKFWPQYLQFFEYKQDLLLIGESQNINIWDYQQDIVISKIDWRRRNFRYNISQLYLKDEILISYHETFVKIWNIRDLQNIKLCGYHENLKYLSIQENGECGVGLQIIQDKTFLQPIIIRDIFNISFSFPCKSDQTIKKILVSNQKNYFLILTHQQKLFLWLKLTQQLHEFIGNAVNVAICQDNNYIAVLTESKLQLVEFVNDNFKDYDTFDFYNKIENCVMKFTNDGQGLSLSTYQMTRIFSITIKQKFICREMYYNFDKPEKFWNQKQSHYYDDFEKPTLKQSQTQLFQKQGSKQQLLAILNYEKKQFRIVDPSKSKQILLLKSKISNKNFFQLSLDEELVCFVHNSSNIYILENQNLILKHIVKLNYIHFQKLIGRDSILVYGSSQAVEQGQQSIFQISLLDFSQIQICTMYECTSMIYLPLQQFFAISTKSNQITFWDIKAKKNVGTLKGHLKTINCMTASSDGSVLASASDDKLIKLWNINQNESSDVQQAHQYSISALAFSKDGFLIATGSLKGLESDVPILIWDLQNKNLITKLQGHRNSVNCLEFFDSSKYLASGCEDGIIIFWNVEYPQAIKIYQVINDLNFPINTISFSSIEQNFITLFDFNKVQKWNLDKLQSEDYILNINVNSKQYSFISNDQFIYFDKDKMQFNIVNLQTKKKETILENQGYIFQIEASENSSQILCLDNQGRLFTLQKDQENIWFLESIPALCAQNIQISPDSKFLLQQCDISTYQDKMNQQKRLKILIHNLQKLRNQKKNLVFNLEPGMRETYISSDFAQIAIIKQIDSTTEIEYYELKNSYLKDKYQGLDNLLMLQISNDKKYLACYYKINEQDGINIWEINDPTKKVELEVKDTGLEKFQFSAEDSNKIYALYSDGIVRHWNVCTKEVKEVFQIPYNINIAIATFSKSLKFLVYYVKTQYTQNIVLWNFEKQEETEFSVDDEAQILVFSQKEDMFAAGLEKCIIIFKNEKQSTVSFLNVYSNYYYCSINFLCFSHNDEYIIIHMEGLVQIYQIDKQFNIQLQLFWSVNISQILFFDFVEMKFLIVLEYQRQITIFELEPSILINNDLFVNNQELQDEQIICFSPDSKYWASLTPTLQIQDLSNPIIIHQFKSFKGNLISFLSQDILVIAEKNRLQLINISQIDKIQLINNIDLQFNITRIVFNSNYSIIQFMIDGLNYADIGQIKNLKEYQSKAIYNIKRQNIILNNGNYFAIKNQQNNILIKNIDQILKEGVIYLEQDIKKDDIAYSNDGNSIILCLSYNIQVLDPKSLAVQNIIKIDTNLFHFQYSQNQKYLALMNQNIVNIYQTQNLQDMKLFFTIKESEYSIKCIALSPKGDFLLIYNKEDFTNSIRLWKVEQKEQICNYNKLDDEVLVLKFYPDGINFAAGLSDGSVNLYSIDITLTNYYKNQKIKSPYAIVCFQSFAKQSLLLAQECILEESRISEKNSIIELFIQKSVKN</sequence>
<dbReference type="EMBL" id="CAJJDO010000007">
    <property type="protein sequence ID" value="CAD8138216.1"/>
    <property type="molecule type" value="Genomic_DNA"/>
</dbReference>
<protein>
    <recommendedName>
        <fullName evidence="5">NACHT domain-containing protein</fullName>
    </recommendedName>
</protein>
<dbReference type="OrthoDB" id="189968at2759"/>
<evidence type="ECO:0000256" key="4">
    <source>
        <dbReference type="SAM" id="Coils"/>
    </source>
</evidence>
<dbReference type="PROSITE" id="PS00678">
    <property type="entry name" value="WD_REPEATS_1"/>
    <property type="match status" value="2"/>
</dbReference>
<name>A0A8S1SE95_9CILI</name>
<evidence type="ECO:0000259" key="5">
    <source>
        <dbReference type="Pfam" id="PF05729"/>
    </source>
</evidence>
<comment type="caution">
    <text evidence="6">The sequence shown here is derived from an EMBL/GenBank/DDBJ whole genome shotgun (WGS) entry which is preliminary data.</text>
</comment>
<dbReference type="Pfam" id="PF05729">
    <property type="entry name" value="NACHT"/>
    <property type="match status" value="1"/>
</dbReference>